<dbReference type="RefSeq" id="WP_215610788.1">
    <property type="nucleotide sequence ID" value="NZ_JADOES010000057.1"/>
</dbReference>
<organism evidence="1 2">
    <name type="scientific">Leptothoe spongobia TAU-MAC 1115</name>
    <dbReference type="NCBI Taxonomy" id="1967444"/>
    <lineage>
        <taxon>Bacteria</taxon>
        <taxon>Bacillati</taxon>
        <taxon>Cyanobacteriota</taxon>
        <taxon>Cyanophyceae</taxon>
        <taxon>Nodosilineales</taxon>
        <taxon>Cymatolegaceae</taxon>
        <taxon>Leptothoe</taxon>
        <taxon>Leptothoe spongobia</taxon>
    </lineage>
</organism>
<dbReference type="AlphaFoldDB" id="A0A947DIT0"/>
<evidence type="ECO:0000313" key="2">
    <source>
        <dbReference type="Proteomes" id="UP000717364"/>
    </source>
</evidence>
<comment type="caution">
    <text evidence="1">The sequence shown here is derived from an EMBL/GenBank/DDBJ whole genome shotgun (WGS) entry which is preliminary data.</text>
</comment>
<protein>
    <submittedName>
        <fullName evidence="1">Uncharacterized protein</fullName>
    </submittedName>
</protein>
<reference evidence="1" key="2">
    <citation type="journal article" date="2021" name="Mar. Drugs">
        <title>Genome Reduction and Secondary Metabolism of the Marine Sponge-Associated Cyanobacterium Leptothoe.</title>
        <authorList>
            <person name="Konstantinou D."/>
            <person name="Popin R.V."/>
            <person name="Fewer D.P."/>
            <person name="Sivonen K."/>
            <person name="Gkelis S."/>
        </authorList>
    </citation>
    <scope>NUCLEOTIDE SEQUENCE</scope>
    <source>
        <strain evidence="1">TAU-MAC 1115</strain>
    </source>
</reference>
<dbReference type="EMBL" id="JADOES010000057">
    <property type="protein sequence ID" value="MBT9317723.1"/>
    <property type="molecule type" value="Genomic_DNA"/>
</dbReference>
<evidence type="ECO:0000313" key="1">
    <source>
        <dbReference type="EMBL" id="MBT9317723.1"/>
    </source>
</evidence>
<keyword evidence="2" id="KW-1185">Reference proteome</keyword>
<accession>A0A947DIT0</accession>
<gene>
    <name evidence="1" type="ORF">IXB50_20080</name>
</gene>
<dbReference type="Proteomes" id="UP000717364">
    <property type="component" value="Unassembled WGS sequence"/>
</dbReference>
<name>A0A947DIT0_9CYAN</name>
<sequence>MTQAQKLLDRYTDLMHEIADALSVEFKQRGCPKLKAQYSPHEEGVQIFHSSKSSSYFLVHGAESLQKLTQAKRLPGDLDEVDRIAWIWTNVEPCR</sequence>
<reference evidence="1" key="1">
    <citation type="submission" date="2020-11" db="EMBL/GenBank/DDBJ databases">
        <authorList>
            <person name="Konstantinou D."/>
            <person name="Gkelis S."/>
            <person name="Popin R."/>
            <person name="Fewer D."/>
            <person name="Sivonen K."/>
        </authorList>
    </citation>
    <scope>NUCLEOTIDE SEQUENCE</scope>
    <source>
        <strain evidence="1">TAU-MAC 1115</strain>
    </source>
</reference>
<proteinExistence type="predicted"/>